<evidence type="ECO:0000256" key="1">
    <source>
        <dbReference type="SAM" id="MobiDB-lite"/>
    </source>
</evidence>
<feature type="region of interest" description="Disordered" evidence="1">
    <location>
        <begin position="291"/>
        <end position="345"/>
    </location>
</feature>
<protein>
    <recommendedName>
        <fullName evidence="4">NADAR domain-containing protein</fullName>
    </recommendedName>
</protein>
<dbReference type="AlphaFoldDB" id="A0A0D2FEU9"/>
<gene>
    <name evidence="2" type="ORF">PV04_07649</name>
</gene>
<evidence type="ECO:0000313" key="2">
    <source>
        <dbReference type="EMBL" id="KIW65385.1"/>
    </source>
</evidence>
<feature type="region of interest" description="Disordered" evidence="1">
    <location>
        <begin position="1"/>
        <end position="79"/>
    </location>
</feature>
<dbReference type="Gene3D" id="1.10.357.40">
    <property type="entry name" value="YbiA-like"/>
    <property type="match status" value="1"/>
</dbReference>
<proteinExistence type="predicted"/>
<name>A0A0D2FEU9_9EURO</name>
<dbReference type="EMBL" id="KN846960">
    <property type="protein sequence ID" value="KIW65385.1"/>
    <property type="molecule type" value="Genomic_DNA"/>
</dbReference>
<evidence type="ECO:0000313" key="3">
    <source>
        <dbReference type="Proteomes" id="UP000054266"/>
    </source>
</evidence>
<accession>A0A0D2FEU9</accession>
<feature type="compositionally biased region" description="Polar residues" evidence="1">
    <location>
        <begin position="23"/>
        <end position="33"/>
    </location>
</feature>
<sequence>MSPKHLEEQHRRMRNASRDPKPASTTTKAQNQPKESRNKGRHSRSLPAASPPGTARATQTKPPCSSSTSPARLHAEDDIPRFPNTKITHRHVLFWSGPLSNWHVGTSSNKKSTFSGRRALDLLLPRLDAEGIPHPSERALSTRLLARHDFNCGEQFMMACKGWLFERHRKSEPLTERMPDEHAETLCQKLTAFHARSSTSHLPDPDTEESDTLPRFRAAYFTILSVLRASDPKEQKALGRQCKGFDERIWTPASVHVVVCACIARAEVDPELRALYEFACRVIPRIGQSTRNNKHAETTRVDGNTGADPDSATARPGNEEAANEEEGGGGCGGPKRSNGDGEMTEIQVRKFVEGSPVDRVWGVGLKWDDPKCEEEGSWKGENRLGKCHDEAAGYIREKEVGKP</sequence>
<dbReference type="STRING" id="5601.A0A0D2FEU9"/>
<dbReference type="InterPro" id="IPR012816">
    <property type="entry name" value="NADAR"/>
</dbReference>
<evidence type="ECO:0008006" key="4">
    <source>
        <dbReference type="Google" id="ProtNLM"/>
    </source>
</evidence>
<feature type="compositionally biased region" description="Basic and acidic residues" evidence="1">
    <location>
        <begin position="1"/>
        <end position="21"/>
    </location>
</feature>
<dbReference type="HOGENOM" id="CLU_052365_0_0_1"/>
<reference evidence="2 3" key="1">
    <citation type="submission" date="2015-01" db="EMBL/GenBank/DDBJ databases">
        <title>The Genome Sequence of Capronia semiimmersa CBS27337.</title>
        <authorList>
            <consortium name="The Broad Institute Genomics Platform"/>
            <person name="Cuomo C."/>
            <person name="de Hoog S."/>
            <person name="Gorbushina A."/>
            <person name="Stielow B."/>
            <person name="Teixiera M."/>
            <person name="Abouelleil A."/>
            <person name="Chapman S.B."/>
            <person name="Priest M."/>
            <person name="Young S.K."/>
            <person name="Wortman J."/>
            <person name="Nusbaum C."/>
            <person name="Birren B."/>
        </authorList>
    </citation>
    <scope>NUCLEOTIDE SEQUENCE [LARGE SCALE GENOMIC DNA]</scope>
    <source>
        <strain evidence="2 3">CBS 27337</strain>
    </source>
</reference>
<dbReference type="Proteomes" id="UP000054266">
    <property type="component" value="Unassembled WGS sequence"/>
</dbReference>
<keyword evidence="3" id="KW-1185">Reference proteome</keyword>
<organism evidence="2 3">
    <name type="scientific">Phialophora macrospora</name>
    <dbReference type="NCBI Taxonomy" id="1851006"/>
    <lineage>
        <taxon>Eukaryota</taxon>
        <taxon>Fungi</taxon>
        <taxon>Dikarya</taxon>
        <taxon>Ascomycota</taxon>
        <taxon>Pezizomycotina</taxon>
        <taxon>Eurotiomycetes</taxon>
        <taxon>Chaetothyriomycetidae</taxon>
        <taxon>Chaetothyriales</taxon>
        <taxon>Herpotrichiellaceae</taxon>
        <taxon>Phialophora</taxon>
    </lineage>
</organism>
<dbReference type="InterPro" id="IPR037238">
    <property type="entry name" value="YbiA-like_sf"/>
</dbReference>
<dbReference type="SUPFAM" id="SSF143990">
    <property type="entry name" value="YbiA-like"/>
    <property type="match status" value="2"/>
</dbReference>
<feature type="compositionally biased region" description="Polar residues" evidence="1">
    <location>
        <begin position="56"/>
        <end position="70"/>
    </location>
</feature>
<dbReference type="CDD" id="cd15457">
    <property type="entry name" value="NADAR"/>
    <property type="match status" value="1"/>
</dbReference>